<protein>
    <recommendedName>
        <fullName evidence="1">HNH domain-containing protein</fullName>
    </recommendedName>
</protein>
<dbReference type="Proteomes" id="UP000076128">
    <property type="component" value="Chromosome"/>
</dbReference>
<reference evidence="2 3" key="1">
    <citation type="submission" date="2015-09" db="EMBL/GenBank/DDBJ databases">
        <title>Complete genome sequence of Defluviimonas alba cai42t isolated from an oilfield in Xinjiang.</title>
        <authorList>
            <person name="Geng S."/>
            <person name="Pan X."/>
            <person name="Wu X."/>
        </authorList>
    </citation>
    <scope>NUCLEOTIDE SEQUENCE [LARGE SCALE GENOMIC DNA]</scope>
    <source>
        <strain evidence="3">cai42</strain>
    </source>
</reference>
<dbReference type="STRING" id="1335048.AKL17_1841"/>
<keyword evidence="3" id="KW-1185">Reference proteome</keyword>
<organism evidence="2 3">
    <name type="scientific">Frigidibacter mobilis</name>
    <dbReference type="NCBI Taxonomy" id="1335048"/>
    <lineage>
        <taxon>Bacteria</taxon>
        <taxon>Pseudomonadati</taxon>
        <taxon>Pseudomonadota</taxon>
        <taxon>Alphaproteobacteria</taxon>
        <taxon>Rhodobacterales</taxon>
        <taxon>Paracoccaceae</taxon>
        <taxon>Frigidibacter</taxon>
    </lineage>
</organism>
<dbReference type="GO" id="GO:0008270">
    <property type="term" value="F:zinc ion binding"/>
    <property type="evidence" value="ECO:0007669"/>
    <property type="project" value="InterPro"/>
</dbReference>
<dbReference type="Gene3D" id="1.10.30.50">
    <property type="match status" value="1"/>
</dbReference>
<dbReference type="Pfam" id="PF01844">
    <property type="entry name" value="HNH"/>
    <property type="match status" value="1"/>
</dbReference>
<sequence length="205" mass="23429">MPEPIRWDWSEPKRMRGLASVEDHILWTYSLLSVSRHIMKCGKSGKPYPYLGGRTKAANILMSSYQKQQRNIGTLDRDDALAQDAASACAHCGCTAPRYHWDHLIPRSKLNGGYVALNQVRSCPRCNTSRGDRELMAWYRANSTFPTLGVLRRYLKLCYFYSVQRGCLGQPVEEALLTGLPFDPRELPRKFPPVEALVWDYGYPE</sequence>
<evidence type="ECO:0000313" key="3">
    <source>
        <dbReference type="Proteomes" id="UP000076128"/>
    </source>
</evidence>
<dbReference type="RefSeq" id="WP_207209544.1">
    <property type="nucleotide sequence ID" value="NZ_CP012661.1"/>
</dbReference>
<gene>
    <name evidence="2" type="ORF">AKL17_1841</name>
</gene>
<accession>A0A159Z287</accession>
<proteinExistence type="predicted"/>
<dbReference type="GO" id="GO:0003676">
    <property type="term" value="F:nucleic acid binding"/>
    <property type="evidence" value="ECO:0007669"/>
    <property type="project" value="InterPro"/>
</dbReference>
<dbReference type="KEGG" id="daa:AKL17_1841"/>
<dbReference type="EMBL" id="CP012661">
    <property type="protein sequence ID" value="AMY69091.1"/>
    <property type="molecule type" value="Genomic_DNA"/>
</dbReference>
<dbReference type="GO" id="GO:0004519">
    <property type="term" value="F:endonuclease activity"/>
    <property type="evidence" value="ECO:0007669"/>
    <property type="project" value="InterPro"/>
</dbReference>
<feature type="domain" description="HNH" evidence="1">
    <location>
        <begin position="89"/>
        <end position="133"/>
    </location>
</feature>
<evidence type="ECO:0000259" key="1">
    <source>
        <dbReference type="Pfam" id="PF01844"/>
    </source>
</evidence>
<name>A0A159Z287_9RHOB</name>
<evidence type="ECO:0000313" key="2">
    <source>
        <dbReference type="EMBL" id="AMY69091.1"/>
    </source>
</evidence>
<dbReference type="InterPro" id="IPR002711">
    <property type="entry name" value="HNH"/>
</dbReference>
<dbReference type="AlphaFoldDB" id="A0A159Z287"/>